<comment type="caution">
    <text evidence="5">The sequence shown here is derived from an EMBL/GenBank/DDBJ whole genome shotgun (WGS) entry which is preliminary data.</text>
</comment>
<dbReference type="EMBL" id="BGPR01171875">
    <property type="protein sequence ID" value="GBM33722.1"/>
    <property type="molecule type" value="Genomic_DNA"/>
</dbReference>
<evidence type="ECO:0000313" key="4">
    <source>
        <dbReference type="EMBL" id="GBM33728.1"/>
    </source>
</evidence>
<dbReference type="AlphaFoldDB" id="A0A4Y2EZ00"/>
<evidence type="ECO:0000313" key="6">
    <source>
        <dbReference type="Proteomes" id="UP000499080"/>
    </source>
</evidence>
<sequence length="72" mass="8403">MMRYSRLENMKAEESVREETPGRLIGADEDEPIIEEPPKVEYLDTIQPRQLRLVYSKFFNPNSIADMKIGSE</sequence>
<gene>
    <name evidence="5" type="ORF">AVEN_139013_1</name>
    <name evidence="2" type="ORF">AVEN_196292_1</name>
    <name evidence="3" type="ORF">AVEN_24717_1</name>
    <name evidence="4" type="ORF">AVEN_33596_1</name>
</gene>
<evidence type="ECO:0000313" key="3">
    <source>
        <dbReference type="EMBL" id="GBM33722.1"/>
    </source>
</evidence>
<keyword evidence="6" id="KW-1185">Reference proteome</keyword>
<evidence type="ECO:0000256" key="1">
    <source>
        <dbReference type="SAM" id="MobiDB-lite"/>
    </source>
</evidence>
<feature type="region of interest" description="Disordered" evidence="1">
    <location>
        <begin position="1"/>
        <end position="31"/>
    </location>
</feature>
<proteinExistence type="predicted"/>
<dbReference type="Proteomes" id="UP000499080">
    <property type="component" value="Unassembled WGS sequence"/>
</dbReference>
<evidence type="ECO:0000313" key="5">
    <source>
        <dbReference type="EMBL" id="GBM33777.1"/>
    </source>
</evidence>
<feature type="compositionally biased region" description="Basic and acidic residues" evidence="1">
    <location>
        <begin position="1"/>
        <end position="21"/>
    </location>
</feature>
<evidence type="ECO:0000313" key="2">
    <source>
        <dbReference type="EMBL" id="GBM33693.1"/>
    </source>
</evidence>
<accession>A0A4Y2EZ00</accession>
<dbReference type="EMBL" id="BGPR01171876">
    <property type="protein sequence ID" value="GBM33728.1"/>
    <property type="molecule type" value="Genomic_DNA"/>
</dbReference>
<reference evidence="5 6" key="1">
    <citation type="journal article" date="2019" name="Sci. Rep.">
        <title>Orb-weaving spider Araneus ventricosus genome elucidates the spidroin gene catalogue.</title>
        <authorList>
            <person name="Kono N."/>
            <person name="Nakamura H."/>
            <person name="Ohtoshi R."/>
            <person name="Moran D.A.P."/>
            <person name="Shinohara A."/>
            <person name="Yoshida Y."/>
            <person name="Fujiwara M."/>
            <person name="Mori M."/>
            <person name="Tomita M."/>
            <person name="Arakawa K."/>
        </authorList>
    </citation>
    <scope>NUCLEOTIDE SEQUENCE [LARGE SCALE GENOMIC DNA]</scope>
</reference>
<dbReference type="EMBL" id="BGPR01171866">
    <property type="protein sequence ID" value="GBM33693.1"/>
    <property type="molecule type" value="Genomic_DNA"/>
</dbReference>
<protein>
    <submittedName>
        <fullName evidence="5">Uncharacterized protein</fullName>
    </submittedName>
</protein>
<name>A0A4Y2EZ00_ARAVE</name>
<organism evidence="5 6">
    <name type="scientific">Araneus ventricosus</name>
    <name type="common">Orbweaver spider</name>
    <name type="synonym">Epeira ventricosa</name>
    <dbReference type="NCBI Taxonomy" id="182803"/>
    <lineage>
        <taxon>Eukaryota</taxon>
        <taxon>Metazoa</taxon>
        <taxon>Ecdysozoa</taxon>
        <taxon>Arthropoda</taxon>
        <taxon>Chelicerata</taxon>
        <taxon>Arachnida</taxon>
        <taxon>Araneae</taxon>
        <taxon>Araneomorphae</taxon>
        <taxon>Entelegynae</taxon>
        <taxon>Araneoidea</taxon>
        <taxon>Araneidae</taxon>
        <taxon>Araneus</taxon>
    </lineage>
</organism>
<dbReference type="EMBL" id="BGPR01171889">
    <property type="protein sequence ID" value="GBM33777.1"/>
    <property type="molecule type" value="Genomic_DNA"/>
</dbReference>